<dbReference type="CDD" id="cd06223">
    <property type="entry name" value="PRTases_typeI"/>
    <property type="match status" value="1"/>
</dbReference>
<protein>
    <submittedName>
        <fullName evidence="1">Na+/H+ antiporter</fullName>
    </submittedName>
</protein>
<dbReference type="Proteomes" id="UP000069632">
    <property type="component" value="Unassembled WGS sequence"/>
</dbReference>
<sequence length="237" mass="26798">MITPRQKLSFKDRLDAAQMLYDVLPLDDIMQKKPLLVCSSLDSVVLVDYIARKLKLSYELLFTENIVSPINPDCIIAMVSETEEIVVIDELVKSFGINLDYVYGESSRKYEEKILKNVYKYRKGELIGSFEGKNILLMDEGCETGITALTCLKSIISLNAKSVSYATPLIASDVVQNLSIVTDQIYTVHSIANFVEVDFYYDDKTKANSQKIISILEESPYYLPLQKEGDKETCSIQ</sequence>
<keyword evidence="2" id="KW-1185">Reference proteome</keyword>
<name>A0A128EKI1_9BACT</name>
<evidence type="ECO:0000313" key="2">
    <source>
        <dbReference type="Proteomes" id="UP000069632"/>
    </source>
</evidence>
<dbReference type="InterPro" id="IPR000836">
    <property type="entry name" value="PRTase_dom"/>
</dbReference>
<reference evidence="1 2" key="1">
    <citation type="submission" date="2016-02" db="EMBL/GenBank/DDBJ databases">
        <authorList>
            <consortium name="Pathogen Informatics"/>
        </authorList>
    </citation>
    <scope>NUCLEOTIDE SEQUENCE [LARGE SCALE GENOMIC DNA]</scope>
    <source>
        <strain evidence="1 2">RC20</strain>
    </source>
</reference>
<dbReference type="SUPFAM" id="SSF53271">
    <property type="entry name" value="PRTase-like"/>
    <property type="match status" value="1"/>
</dbReference>
<gene>
    <name evidence="1" type="ORF">ERS672216_01137</name>
</gene>
<dbReference type="Gene3D" id="3.30.1310.20">
    <property type="entry name" value="PRTase-like"/>
    <property type="match status" value="1"/>
</dbReference>
<dbReference type="InterPro" id="IPR029057">
    <property type="entry name" value="PRTase-like"/>
</dbReference>
<dbReference type="AlphaFoldDB" id="A0A128EKI1"/>
<dbReference type="OrthoDB" id="5421180at2"/>
<accession>A0A128EKI1</accession>
<proteinExistence type="predicted"/>
<evidence type="ECO:0000313" key="1">
    <source>
        <dbReference type="EMBL" id="CZE47937.1"/>
    </source>
</evidence>
<dbReference type="EMBL" id="FIZP01000005">
    <property type="protein sequence ID" value="CZE47937.1"/>
    <property type="molecule type" value="Genomic_DNA"/>
</dbReference>
<organism evidence="1 2">
    <name type="scientific">Campylobacter geochelonis</name>
    <dbReference type="NCBI Taxonomy" id="1780362"/>
    <lineage>
        <taxon>Bacteria</taxon>
        <taxon>Pseudomonadati</taxon>
        <taxon>Campylobacterota</taxon>
        <taxon>Epsilonproteobacteria</taxon>
        <taxon>Campylobacterales</taxon>
        <taxon>Campylobacteraceae</taxon>
        <taxon>Campylobacter</taxon>
    </lineage>
</organism>
<dbReference type="Gene3D" id="3.40.50.2020">
    <property type="match status" value="1"/>
</dbReference>
<dbReference type="RefSeq" id="WP_075495107.1">
    <property type="nucleotide sequence ID" value="NZ_CP053844.1"/>
</dbReference>